<dbReference type="PROSITE" id="PS51184">
    <property type="entry name" value="JMJC"/>
    <property type="match status" value="1"/>
</dbReference>
<dbReference type="SMART" id="SM00558">
    <property type="entry name" value="JmjC"/>
    <property type="match status" value="1"/>
</dbReference>
<feature type="domain" description="JmjC" evidence="2">
    <location>
        <begin position="140"/>
        <end position="294"/>
    </location>
</feature>
<evidence type="ECO:0000259" key="2">
    <source>
        <dbReference type="PROSITE" id="PS51184"/>
    </source>
</evidence>
<dbReference type="GeneID" id="9684976"/>
<protein>
    <submittedName>
        <fullName evidence="3">Predicted protein</fullName>
    </submittedName>
</protein>
<dbReference type="eggNOG" id="KOG2132">
    <property type="taxonomic scope" value="Eukaryota"/>
</dbReference>
<dbReference type="Proteomes" id="UP000001876">
    <property type="component" value="Unassembled WGS sequence"/>
</dbReference>
<dbReference type="AlphaFoldDB" id="C1MUQ1"/>
<dbReference type="EMBL" id="GG663740">
    <property type="protein sequence ID" value="EEH56366.1"/>
    <property type="molecule type" value="Genomic_DNA"/>
</dbReference>
<evidence type="ECO:0000256" key="1">
    <source>
        <dbReference type="ARBA" id="ARBA00006801"/>
    </source>
</evidence>
<accession>C1MUQ1</accession>
<dbReference type="InterPro" id="IPR041667">
    <property type="entry name" value="Cupin_8"/>
</dbReference>
<dbReference type="KEGG" id="mpp:MICPUCDRAFT_58890"/>
<dbReference type="SUPFAM" id="SSF51197">
    <property type="entry name" value="Clavaminate synthase-like"/>
    <property type="match status" value="1"/>
</dbReference>
<sequence length="294" mass="32419">MTPALLASSIRRFASSSATRRVVLDVTSLREPSVAEFLKHWHASDGAPLLLRGVVTRWPLMGWTPSDLAAKFGDVVVPVEMTRGDADYRDAYDTSSGSYADAEHGARSFVSGHEVPLGLFVECFMRTRGREGGGDDDLRAYLAQHDLFESVPELEDACRPTPPYVGAGAMKRVWIGPANTKTPLHRDPYHNVLCQVWGRKKVICYHARDESKLYPYPSGFLKNTSRVVNVDDDRGGGGDGGANAEFPDFAAASRWEIALDPGDALFLPARTWHHVRSLTPSLSVSYWWGESRIG</sequence>
<name>C1MUQ1_MICPC</name>
<reference evidence="3 4" key="1">
    <citation type="journal article" date="2009" name="Science">
        <title>Green evolution and dynamic adaptations revealed by genomes of the marine picoeukaryotes Micromonas.</title>
        <authorList>
            <person name="Worden A.Z."/>
            <person name="Lee J.H."/>
            <person name="Mock T."/>
            <person name="Rouze P."/>
            <person name="Simmons M.P."/>
            <person name="Aerts A.L."/>
            <person name="Allen A.E."/>
            <person name="Cuvelier M.L."/>
            <person name="Derelle E."/>
            <person name="Everett M.V."/>
            <person name="Foulon E."/>
            <person name="Grimwood J."/>
            <person name="Gundlach H."/>
            <person name="Henrissat B."/>
            <person name="Napoli C."/>
            <person name="McDonald S.M."/>
            <person name="Parker M.S."/>
            <person name="Rombauts S."/>
            <person name="Salamov A."/>
            <person name="Von Dassow P."/>
            <person name="Badger J.H."/>
            <person name="Coutinho P.M."/>
            <person name="Demir E."/>
            <person name="Dubchak I."/>
            <person name="Gentemann C."/>
            <person name="Eikrem W."/>
            <person name="Gready J.E."/>
            <person name="John U."/>
            <person name="Lanier W."/>
            <person name="Lindquist E.A."/>
            <person name="Lucas S."/>
            <person name="Mayer K.F."/>
            <person name="Moreau H."/>
            <person name="Not F."/>
            <person name="Otillar R."/>
            <person name="Panaud O."/>
            <person name="Pangilinan J."/>
            <person name="Paulsen I."/>
            <person name="Piegu B."/>
            <person name="Poliakov A."/>
            <person name="Robbens S."/>
            <person name="Schmutz J."/>
            <person name="Toulza E."/>
            <person name="Wyss T."/>
            <person name="Zelensky A."/>
            <person name="Zhou K."/>
            <person name="Armbrust E.V."/>
            <person name="Bhattacharya D."/>
            <person name="Goodenough U.W."/>
            <person name="Van de Peer Y."/>
            <person name="Grigoriev I.V."/>
        </authorList>
    </citation>
    <scope>NUCLEOTIDE SEQUENCE [LARGE SCALE GENOMIC DNA]</scope>
    <source>
        <strain evidence="3 4">CCMP1545</strain>
    </source>
</reference>
<comment type="similarity">
    <text evidence="1">Belongs to the JARID1 histone demethylase family.</text>
</comment>
<dbReference type="PANTHER" id="PTHR12461:SF105">
    <property type="entry name" value="HYPOXIA-INDUCIBLE FACTOR 1-ALPHA INHIBITOR"/>
    <property type="match status" value="1"/>
</dbReference>
<evidence type="ECO:0000313" key="3">
    <source>
        <dbReference type="EMBL" id="EEH56366.1"/>
    </source>
</evidence>
<dbReference type="Pfam" id="PF13621">
    <property type="entry name" value="Cupin_8"/>
    <property type="match status" value="1"/>
</dbReference>
<dbReference type="OrthoDB" id="47172at2759"/>
<dbReference type="PANTHER" id="PTHR12461">
    <property type="entry name" value="HYPOXIA-INDUCIBLE FACTOR 1 ALPHA INHIBITOR-RELATED"/>
    <property type="match status" value="1"/>
</dbReference>
<dbReference type="RefSeq" id="XP_003059234.1">
    <property type="nucleotide sequence ID" value="XM_003059188.1"/>
</dbReference>
<organism evidence="4">
    <name type="scientific">Micromonas pusilla (strain CCMP1545)</name>
    <name type="common">Picoplanktonic green alga</name>
    <dbReference type="NCBI Taxonomy" id="564608"/>
    <lineage>
        <taxon>Eukaryota</taxon>
        <taxon>Viridiplantae</taxon>
        <taxon>Chlorophyta</taxon>
        <taxon>Mamiellophyceae</taxon>
        <taxon>Mamiellales</taxon>
        <taxon>Mamiellaceae</taxon>
        <taxon>Micromonas</taxon>
    </lineage>
</organism>
<gene>
    <name evidence="3" type="ORF">MICPUCDRAFT_58890</name>
</gene>
<proteinExistence type="inferred from homology"/>
<dbReference type="InterPro" id="IPR003347">
    <property type="entry name" value="JmjC_dom"/>
</dbReference>
<dbReference type="Gene3D" id="2.60.120.650">
    <property type="entry name" value="Cupin"/>
    <property type="match status" value="1"/>
</dbReference>
<keyword evidence="4" id="KW-1185">Reference proteome</keyword>
<evidence type="ECO:0000313" key="4">
    <source>
        <dbReference type="Proteomes" id="UP000001876"/>
    </source>
</evidence>